<evidence type="ECO:0000313" key="7">
    <source>
        <dbReference type="Proteomes" id="UP000003835"/>
    </source>
</evidence>
<dbReference type="InterPro" id="IPR011006">
    <property type="entry name" value="CheY-like_superfamily"/>
</dbReference>
<dbReference type="GO" id="GO:0005886">
    <property type="term" value="C:plasma membrane"/>
    <property type="evidence" value="ECO:0007669"/>
    <property type="project" value="TreeGrafter"/>
</dbReference>
<dbReference type="SMART" id="SM00065">
    <property type="entry name" value="GAF"/>
    <property type="match status" value="1"/>
</dbReference>
<evidence type="ECO:0000256" key="3">
    <source>
        <dbReference type="PROSITE-ProRule" id="PRU00169"/>
    </source>
</evidence>
<dbReference type="SUPFAM" id="SSF52172">
    <property type="entry name" value="CheY-like"/>
    <property type="match status" value="1"/>
</dbReference>
<dbReference type="AlphaFoldDB" id="B4VMP7"/>
<dbReference type="InterPro" id="IPR001789">
    <property type="entry name" value="Sig_transdc_resp-reg_receiver"/>
</dbReference>
<dbReference type="GO" id="GO:0000160">
    <property type="term" value="P:phosphorelay signal transduction system"/>
    <property type="evidence" value="ECO:0007669"/>
    <property type="project" value="InterPro"/>
</dbReference>
<dbReference type="PANTHER" id="PTHR45138:SF9">
    <property type="entry name" value="DIGUANYLATE CYCLASE DGCM-RELATED"/>
    <property type="match status" value="1"/>
</dbReference>
<evidence type="ECO:0000313" key="6">
    <source>
        <dbReference type="EMBL" id="EDX77027.1"/>
    </source>
</evidence>
<dbReference type="FunFam" id="3.30.70.270:FF:000001">
    <property type="entry name" value="Diguanylate cyclase domain protein"/>
    <property type="match status" value="1"/>
</dbReference>
<protein>
    <submittedName>
        <fullName evidence="6">GGDEF domain protein</fullName>
    </submittedName>
</protein>
<dbReference type="InterPro" id="IPR003018">
    <property type="entry name" value="GAF"/>
</dbReference>
<dbReference type="GO" id="GO:0052621">
    <property type="term" value="F:diguanylate cyclase activity"/>
    <property type="evidence" value="ECO:0007669"/>
    <property type="project" value="TreeGrafter"/>
</dbReference>
<dbReference type="Gene3D" id="3.40.50.2300">
    <property type="match status" value="1"/>
</dbReference>
<keyword evidence="1" id="KW-0808">Transferase</keyword>
<dbReference type="Pfam" id="PF00072">
    <property type="entry name" value="Response_reg"/>
    <property type="match status" value="1"/>
</dbReference>
<dbReference type="Pfam" id="PF13185">
    <property type="entry name" value="GAF_2"/>
    <property type="match status" value="1"/>
</dbReference>
<dbReference type="PROSITE" id="PS50887">
    <property type="entry name" value="GGDEF"/>
    <property type="match status" value="1"/>
</dbReference>
<feature type="modified residue" description="4-aspartylphosphate" evidence="3">
    <location>
        <position position="56"/>
    </location>
</feature>
<gene>
    <name evidence="6" type="ORF">MC7420_2030</name>
</gene>
<reference evidence="6 7" key="1">
    <citation type="submission" date="2008-07" db="EMBL/GenBank/DDBJ databases">
        <authorList>
            <person name="Tandeau de Marsac N."/>
            <person name="Ferriera S."/>
            <person name="Johnson J."/>
            <person name="Kravitz S."/>
            <person name="Beeson K."/>
            <person name="Sutton G."/>
            <person name="Rogers Y.-H."/>
            <person name="Friedman R."/>
            <person name="Frazier M."/>
            <person name="Venter J.C."/>
        </authorList>
    </citation>
    <scope>NUCLEOTIDE SEQUENCE [LARGE SCALE GENOMIC DNA]</scope>
    <source>
        <strain evidence="6 7">PCC 7420</strain>
    </source>
</reference>
<keyword evidence="7" id="KW-1185">Reference proteome</keyword>
<dbReference type="InterPro" id="IPR029016">
    <property type="entry name" value="GAF-like_dom_sf"/>
</dbReference>
<dbReference type="SUPFAM" id="SSF55073">
    <property type="entry name" value="Nucleotide cyclase"/>
    <property type="match status" value="1"/>
</dbReference>
<dbReference type="STRING" id="118168.MC7420_2030"/>
<dbReference type="EMBL" id="DS989845">
    <property type="protein sequence ID" value="EDX77027.1"/>
    <property type="molecule type" value="Genomic_DNA"/>
</dbReference>
<dbReference type="SMART" id="SM00448">
    <property type="entry name" value="REC"/>
    <property type="match status" value="1"/>
</dbReference>
<dbReference type="CDD" id="cd19920">
    <property type="entry name" value="REC_PA4781-like"/>
    <property type="match status" value="1"/>
</dbReference>
<dbReference type="InterPro" id="IPR050469">
    <property type="entry name" value="Diguanylate_Cyclase"/>
</dbReference>
<name>B4VMP7_9CYAN</name>
<dbReference type="eggNOG" id="COG3706">
    <property type="taxonomic scope" value="Bacteria"/>
</dbReference>
<sequence length="505" mass="56682">MLEVKANILIVDDHPDNLRSLAAILISAGYKVRKAISGKMALETIRSYPPDLILLDVKMQQMDGYTVCSTLKANAATQRIPVIFLSALDDVEDKVKAFNVGGSDYIVKPFQAQEVLIRVKNNLMIAHQRQELLAQKKQLQDQNAQLQLLLTLTHRISQTDDFQSALTITLTKICQTIDWDFAEAWIPNPKETLLDCSRGWYSRDPTFDLFRYHRKTTTFAPNIGLPGRVWVSKKPEWITEISAESACCCLCAEGGLNLDLNTGVGVPILFRDRVLAILVFFKQARSESEPRLIDFIQLIAAQLGTLMQRIKVETALFEANQKLKYLVTIDGLTGIANRRKFDQYIHREWQRLFREQLPLSLILGDIDFFKRYNDTYGHQAGDDCLRNVATKIRLLVKRPADLVARYGGEEFAVILPNTNAKGAIHVAETIRQGVETLKIPHGGSESSKYVTLSLGVSSLIPNSLVNVEGLINQADQALYRAKAGGRNQTVAEYSIPENSYCNISN</sequence>
<keyword evidence="3" id="KW-0597">Phosphoprotein</keyword>
<feature type="domain" description="GGDEF" evidence="5">
    <location>
        <begin position="357"/>
        <end position="494"/>
    </location>
</feature>
<dbReference type="InterPro" id="IPR000160">
    <property type="entry name" value="GGDEF_dom"/>
</dbReference>
<dbReference type="PANTHER" id="PTHR45138">
    <property type="entry name" value="REGULATORY COMPONENTS OF SENSORY TRANSDUCTION SYSTEM"/>
    <property type="match status" value="1"/>
</dbReference>
<dbReference type="OrthoDB" id="453368at2"/>
<accession>B4VMP7</accession>
<organism evidence="6 7">
    <name type="scientific">Coleofasciculus chthonoplastes PCC 7420</name>
    <dbReference type="NCBI Taxonomy" id="118168"/>
    <lineage>
        <taxon>Bacteria</taxon>
        <taxon>Bacillati</taxon>
        <taxon>Cyanobacteriota</taxon>
        <taxon>Cyanophyceae</taxon>
        <taxon>Coleofasciculales</taxon>
        <taxon>Coleofasciculaceae</taxon>
        <taxon>Coleofasciculus</taxon>
    </lineage>
</organism>
<dbReference type="PROSITE" id="PS50110">
    <property type="entry name" value="RESPONSE_REGULATORY"/>
    <property type="match status" value="1"/>
</dbReference>
<dbReference type="GO" id="GO:0043709">
    <property type="term" value="P:cell adhesion involved in single-species biofilm formation"/>
    <property type="evidence" value="ECO:0007669"/>
    <property type="project" value="TreeGrafter"/>
</dbReference>
<dbReference type="InterPro" id="IPR043128">
    <property type="entry name" value="Rev_trsase/Diguanyl_cyclase"/>
</dbReference>
<dbReference type="RefSeq" id="WP_006099984.1">
    <property type="nucleotide sequence ID" value="NZ_DS989845.1"/>
</dbReference>
<keyword evidence="2" id="KW-0418">Kinase</keyword>
<dbReference type="InterPro" id="IPR029787">
    <property type="entry name" value="Nucleotide_cyclase"/>
</dbReference>
<dbReference type="HOGENOM" id="CLU_000445_11_28_3"/>
<dbReference type="SMART" id="SM00267">
    <property type="entry name" value="GGDEF"/>
    <property type="match status" value="1"/>
</dbReference>
<dbReference type="Gene3D" id="3.30.450.40">
    <property type="match status" value="1"/>
</dbReference>
<dbReference type="Proteomes" id="UP000003835">
    <property type="component" value="Unassembled WGS sequence"/>
</dbReference>
<evidence type="ECO:0000259" key="4">
    <source>
        <dbReference type="PROSITE" id="PS50110"/>
    </source>
</evidence>
<dbReference type="GO" id="GO:0016301">
    <property type="term" value="F:kinase activity"/>
    <property type="evidence" value="ECO:0007669"/>
    <property type="project" value="UniProtKB-KW"/>
</dbReference>
<evidence type="ECO:0000259" key="5">
    <source>
        <dbReference type="PROSITE" id="PS50887"/>
    </source>
</evidence>
<dbReference type="SUPFAM" id="SSF55781">
    <property type="entry name" value="GAF domain-like"/>
    <property type="match status" value="1"/>
</dbReference>
<dbReference type="CDD" id="cd01949">
    <property type="entry name" value="GGDEF"/>
    <property type="match status" value="1"/>
</dbReference>
<evidence type="ECO:0000256" key="2">
    <source>
        <dbReference type="ARBA" id="ARBA00022777"/>
    </source>
</evidence>
<dbReference type="NCBIfam" id="TIGR00254">
    <property type="entry name" value="GGDEF"/>
    <property type="match status" value="1"/>
</dbReference>
<dbReference type="Pfam" id="PF00990">
    <property type="entry name" value="GGDEF"/>
    <property type="match status" value="1"/>
</dbReference>
<evidence type="ECO:0000256" key="1">
    <source>
        <dbReference type="ARBA" id="ARBA00022679"/>
    </source>
</evidence>
<dbReference type="Gene3D" id="3.30.70.270">
    <property type="match status" value="1"/>
</dbReference>
<proteinExistence type="predicted"/>
<dbReference type="GO" id="GO:1902201">
    <property type="term" value="P:negative regulation of bacterial-type flagellum-dependent cell motility"/>
    <property type="evidence" value="ECO:0007669"/>
    <property type="project" value="TreeGrafter"/>
</dbReference>
<feature type="domain" description="Response regulatory" evidence="4">
    <location>
        <begin position="7"/>
        <end position="123"/>
    </location>
</feature>